<protein>
    <recommendedName>
        <fullName evidence="2">Myb-like domain-containing protein</fullName>
    </recommendedName>
</protein>
<dbReference type="InterPro" id="IPR009057">
    <property type="entry name" value="Homeodomain-like_sf"/>
</dbReference>
<evidence type="ECO:0000256" key="1">
    <source>
        <dbReference type="SAM" id="MobiDB-lite"/>
    </source>
</evidence>
<dbReference type="OMA" id="AIHEAQY"/>
<accession>A0A067BGQ0</accession>
<organism evidence="3 4">
    <name type="scientific">Saprolegnia parasitica (strain CBS 223.65)</name>
    <dbReference type="NCBI Taxonomy" id="695850"/>
    <lineage>
        <taxon>Eukaryota</taxon>
        <taxon>Sar</taxon>
        <taxon>Stramenopiles</taxon>
        <taxon>Oomycota</taxon>
        <taxon>Saprolegniomycetes</taxon>
        <taxon>Saprolegniales</taxon>
        <taxon>Saprolegniaceae</taxon>
        <taxon>Saprolegnia</taxon>
    </lineage>
</organism>
<evidence type="ECO:0000313" key="3">
    <source>
        <dbReference type="EMBL" id="KDO17318.1"/>
    </source>
</evidence>
<name>A0A067BGQ0_SAPPC</name>
<dbReference type="OrthoDB" id="10633140at2759"/>
<sequence>MTSKRPSKKHAKKGSFKPKKKNGKRTWTATEDLIVMLTDTKTATWTEVAKLLPGRDPHDCRQRFHSLRAGKKGRWSELEAAWLCYAMYITQHVPHHGRWLLVARIVGTRSYRQAAFKWAAMEAKGTAVVLTSKPAEATGDQEAAINKATNLDQAPTMPMLMAPDLYTTWTEATDEVTDEDVGAFLSDVRFGDDAMLGTVDASRVVAANVTTDNFSMYDIGIQVPCPMEDFALAPVATATVASVSAAADWFCTEFLPSFHAQQVS</sequence>
<feature type="domain" description="Myb-like" evidence="2">
    <location>
        <begin position="23"/>
        <end position="70"/>
    </location>
</feature>
<feature type="domain" description="Myb-like" evidence="2">
    <location>
        <begin position="71"/>
        <end position="124"/>
    </location>
</feature>
<keyword evidence="4" id="KW-1185">Reference proteome</keyword>
<dbReference type="SMART" id="SM00717">
    <property type="entry name" value="SANT"/>
    <property type="match status" value="2"/>
</dbReference>
<reference evidence="3 4" key="1">
    <citation type="journal article" date="2013" name="PLoS Genet.">
        <title>Distinctive expansion of potential virulence genes in the genome of the oomycete fish pathogen Saprolegnia parasitica.</title>
        <authorList>
            <person name="Jiang R.H."/>
            <person name="de Bruijn I."/>
            <person name="Haas B.J."/>
            <person name="Belmonte R."/>
            <person name="Lobach L."/>
            <person name="Christie J."/>
            <person name="van den Ackerveken G."/>
            <person name="Bottin A."/>
            <person name="Bulone V."/>
            <person name="Diaz-Moreno S.M."/>
            <person name="Dumas B."/>
            <person name="Fan L."/>
            <person name="Gaulin E."/>
            <person name="Govers F."/>
            <person name="Grenville-Briggs L.J."/>
            <person name="Horner N.R."/>
            <person name="Levin J.Z."/>
            <person name="Mammella M."/>
            <person name="Meijer H.J."/>
            <person name="Morris P."/>
            <person name="Nusbaum C."/>
            <person name="Oome S."/>
            <person name="Phillips A.J."/>
            <person name="van Rooyen D."/>
            <person name="Rzeszutek E."/>
            <person name="Saraiva M."/>
            <person name="Secombes C.J."/>
            <person name="Seidl M.F."/>
            <person name="Snel B."/>
            <person name="Stassen J.H."/>
            <person name="Sykes S."/>
            <person name="Tripathy S."/>
            <person name="van den Berg H."/>
            <person name="Vega-Arreguin J.C."/>
            <person name="Wawra S."/>
            <person name="Young S.K."/>
            <person name="Zeng Q."/>
            <person name="Dieguez-Uribeondo J."/>
            <person name="Russ C."/>
            <person name="Tyler B.M."/>
            <person name="van West P."/>
        </authorList>
    </citation>
    <scope>NUCLEOTIDE SEQUENCE [LARGE SCALE GENOMIC DNA]</scope>
    <source>
        <strain evidence="3 4">CBS 223.65</strain>
    </source>
</reference>
<evidence type="ECO:0000313" key="4">
    <source>
        <dbReference type="Proteomes" id="UP000030745"/>
    </source>
</evidence>
<dbReference type="GeneID" id="24138793"/>
<dbReference type="Gene3D" id="1.10.10.60">
    <property type="entry name" value="Homeodomain-like"/>
    <property type="match status" value="1"/>
</dbReference>
<gene>
    <name evidence="3" type="ORF">SPRG_17240</name>
</gene>
<dbReference type="RefSeq" id="XP_012211971.1">
    <property type="nucleotide sequence ID" value="XM_012356581.1"/>
</dbReference>
<dbReference type="Proteomes" id="UP000030745">
    <property type="component" value="Unassembled WGS sequence"/>
</dbReference>
<evidence type="ECO:0000259" key="2">
    <source>
        <dbReference type="SMART" id="SM00717"/>
    </source>
</evidence>
<dbReference type="SUPFAM" id="SSF46689">
    <property type="entry name" value="Homeodomain-like"/>
    <property type="match status" value="2"/>
</dbReference>
<feature type="region of interest" description="Disordered" evidence="1">
    <location>
        <begin position="1"/>
        <end position="24"/>
    </location>
</feature>
<dbReference type="Pfam" id="PF13921">
    <property type="entry name" value="Myb_DNA-bind_6"/>
    <property type="match status" value="1"/>
</dbReference>
<dbReference type="AlphaFoldDB" id="A0A067BGQ0"/>
<dbReference type="EMBL" id="KK583700">
    <property type="protein sequence ID" value="KDO17318.1"/>
    <property type="molecule type" value="Genomic_DNA"/>
</dbReference>
<dbReference type="InterPro" id="IPR001005">
    <property type="entry name" value="SANT/Myb"/>
</dbReference>
<dbReference type="STRING" id="695850.A0A067BGQ0"/>
<dbReference type="CDD" id="cd00167">
    <property type="entry name" value="SANT"/>
    <property type="match status" value="1"/>
</dbReference>
<dbReference type="VEuPathDB" id="FungiDB:SPRG_17240"/>
<dbReference type="KEGG" id="spar:SPRG_17240"/>
<proteinExistence type="predicted"/>